<evidence type="ECO:0000313" key="3">
    <source>
        <dbReference type="Proteomes" id="UP000048926"/>
    </source>
</evidence>
<dbReference type="EMBL" id="CXST01000001">
    <property type="protein sequence ID" value="CTQ41969.1"/>
    <property type="molecule type" value="Genomic_DNA"/>
</dbReference>
<sequence length="152" mass="17443">MELYRACYRSKINWGNMRLPLPDEIDKTLLRIRRINRKAGVTGALLLVDQHIIQVLEGLTGPVLDTVYCVMNDPRLEAIEGIIHEPADFRLFPNSLMFFRDLTDGLAASKHDVLRPLLDHPADVTREEAYRAFGHFAQELQEGRLTNDMLMI</sequence>
<reference evidence="3" key="1">
    <citation type="submission" date="2015-07" db="EMBL/GenBank/DDBJ databases">
        <authorList>
            <person name="Rodrigo-Torres Lidia"/>
            <person name="Arahal R.David."/>
        </authorList>
    </citation>
    <scope>NUCLEOTIDE SEQUENCE [LARGE SCALE GENOMIC DNA]</scope>
    <source>
        <strain evidence="3">CECT 4801</strain>
    </source>
</reference>
<dbReference type="InterPro" id="IPR007024">
    <property type="entry name" value="BLUF_domain"/>
</dbReference>
<protein>
    <submittedName>
        <fullName evidence="2">Sensors of blue-light using FAD</fullName>
    </submittedName>
</protein>
<gene>
    <name evidence="2" type="ORF">LAL4801_00389</name>
</gene>
<dbReference type="SUPFAM" id="SSF54975">
    <property type="entry name" value="Acylphosphatase/BLUF domain-like"/>
    <property type="match status" value="1"/>
</dbReference>
<dbReference type="KEGG" id="lagg:B0E33_28140"/>
<dbReference type="AlphaFoldDB" id="A0A0M6XZB7"/>
<dbReference type="SMART" id="SM01034">
    <property type="entry name" value="BLUF"/>
    <property type="match status" value="1"/>
</dbReference>
<evidence type="ECO:0000259" key="1">
    <source>
        <dbReference type="PROSITE" id="PS50925"/>
    </source>
</evidence>
<dbReference type="GO" id="GO:0071949">
    <property type="term" value="F:FAD binding"/>
    <property type="evidence" value="ECO:0007669"/>
    <property type="project" value="InterPro"/>
</dbReference>
<dbReference type="RefSeq" id="WP_055653875.1">
    <property type="nucleotide sequence ID" value="NZ_CP045622.1"/>
</dbReference>
<dbReference type="STRING" id="187304.B0E33_28140"/>
<proteinExistence type="predicted"/>
<name>A0A0M6XZB7_9HYPH</name>
<dbReference type="GO" id="GO:0009882">
    <property type="term" value="F:blue light photoreceptor activity"/>
    <property type="evidence" value="ECO:0007669"/>
    <property type="project" value="InterPro"/>
</dbReference>
<evidence type="ECO:0000313" key="2">
    <source>
        <dbReference type="EMBL" id="CTQ41969.1"/>
    </source>
</evidence>
<dbReference type="OrthoDB" id="196105at2"/>
<dbReference type="InterPro" id="IPR036046">
    <property type="entry name" value="Acylphosphatase-like_dom_sf"/>
</dbReference>
<dbReference type="Proteomes" id="UP000048926">
    <property type="component" value="Unassembled WGS sequence"/>
</dbReference>
<accession>A0A0M6XZB7</accession>
<dbReference type="Pfam" id="PF04940">
    <property type="entry name" value="BLUF"/>
    <property type="match status" value="1"/>
</dbReference>
<feature type="domain" description="BLUF" evidence="1">
    <location>
        <begin position="3"/>
        <end position="98"/>
    </location>
</feature>
<dbReference type="PROSITE" id="PS50925">
    <property type="entry name" value="BLUF"/>
    <property type="match status" value="1"/>
</dbReference>
<organism evidence="2 3">
    <name type="scientific">Roseibium aggregatum</name>
    <dbReference type="NCBI Taxonomy" id="187304"/>
    <lineage>
        <taxon>Bacteria</taxon>
        <taxon>Pseudomonadati</taxon>
        <taxon>Pseudomonadota</taxon>
        <taxon>Alphaproteobacteria</taxon>
        <taxon>Hyphomicrobiales</taxon>
        <taxon>Stappiaceae</taxon>
        <taxon>Roseibium</taxon>
    </lineage>
</organism>
<dbReference type="Gene3D" id="3.30.70.100">
    <property type="match status" value="1"/>
</dbReference>
<keyword evidence="3" id="KW-1185">Reference proteome</keyword>